<dbReference type="EMBL" id="VDEP01000373">
    <property type="protein sequence ID" value="KAA1093812.1"/>
    <property type="molecule type" value="Genomic_DNA"/>
</dbReference>
<dbReference type="AlphaFoldDB" id="A0A5B0NYH1"/>
<evidence type="ECO:0000313" key="1">
    <source>
        <dbReference type="EMBL" id="KAA1093812.1"/>
    </source>
</evidence>
<gene>
    <name evidence="1" type="ORF">PGTUg99_030626</name>
</gene>
<evidence type="ECO:0000313" key="2">
    <source>
        <dbReference type="Proteomes" id="UP000325313"/>
    </source>
</evidence>
<reference evidence="1 2" key="1">
    <citation type="submission" date="2019-05" db="EMBL/GenBank/DDBJ databases">
        <title>Emergence of the Ug99 lineage of the wheat stem rust pathogen through somatic hybridization.</title>
        <authorList>
            <person name="Li F."/>
            <person name="Upadhyaya N.M."/>
            <person name="Sperschneider J."/>
            <person name="Matny O."/>
            <person name="Nguyen-Phuc H."/>
            <person name="Mago R."/>
            <person name="Raley C."/>
            <person name="Miller M.E."/>
            <person name="Silverstein K.A.T."/>
            <person name="Henningsen E."/>
            <person name="Hirsch C.D."/>
            <person name="Visser B."/>
            <person name="Pretorius Z.A."/>
            <person name="Steffenson B.J."/>
            <person name="Schwessinger B."/>
            <person name="Dodds P.N."/>
            <person name="Figueroa M."/>
        </authorList>
    </citation>
    <scope>NUCLEOTIDE SEQUENCE [LARGE SCALE GENOMIC DNA]</scope>
    <source>
        <strain evidence="1 2">Ug99</strain>
    </source>
</reference>
<protein>
    <submittedName>
        <fullName evidence="1">Uncharacterized protein</fullName>
    </submittedName>
</protein>
<organism evidence="1 2">
    <name type="scientific">Puccinia graminis f. sp. tritici</name>
    <dbReference type="NCBI Taxonomy" id="56615"/>
    <lineage>
        <taxon>Eukaryota</taxon>
        <taxon>Fungi</taxon>
        <taxon>Dikarya</taxon>
        <taxon>Basidiomycota</taxon>
        <taxon>Pucciniomycotina</taxon>
        <taxon>Pucciniomycetes</taxon>
        <taxon>Pucciniales</taxon>
        <taxon>Pucciniaceae</taxon>
        <taxon>Puccinia</taxon>
    </lineage>
</organism>
<accession>A0A5B0NYH1</accession>
<dbReference type="Proteomes" id="UP000325313">
    <property type="component" value="Unassembled WGS sequence"/>
</dbReference>
<proteinExistence type="predicted"/>
<name>A0A5B0NYH1_PUCGR</name>
<comment type="caution">
    <text evidence="1">The sequence shown here is derived from an EMBL/GenBank/DDBJ whole genome shotgun (WGS) entry which is preliminary data.</text>
</comment>
<sequence length="70" mass="8122">MLVLWRKYPIYPRAHVHMNSKATPRVPLADSRSVSNTPPIEYDKVSLVSPRKIGRITQQLRMALRHLRSS</sequence>